<reference evidence="2" key="2">
    <citation type="submission" date="2015-06" db="UniProtKB">
        <authorList>
            <consortium name="EnsemblMetazoa"/>
        </authorList>
    </citation>
    <scope>IDENTIFICATION</scope>
</reference>
<keyword evidence="1" id="KW-0175">Coiled coil</keyword>
<dbReference type="Proteomes" id="UP000015104">
    <property type="component" value="Unassembled WGS sequence"/>
</dbReference>
<dbReference type="AlphaFoldDB" id="T1JZB7"/>
<keyword evidence="3" id="KW-1185">Reference proteome</keyword>
<dbReference type="EnsemblMetazoa" id="tetur03g03380.1">
    <property type="protein sequence ID" value="tetur03g03380.1"/>
    <property type="gene ID" value="tetur03g03380"/>
</dbReference>
<dbReference type="EMBL" id="CAEY01001120">
    <property type="status" value="NOT_ANNOTATED_CDS"/>
    <property type="molecule type" value="Genomic_DNA"/>
</dbReference>
<proteinExistence type="predicted"/>
<dbReference type="Gene3D" id="1.20.5.340">
    <property type="match status" value="1"/>
</dbReference>
<organism evidence="2 3">
    <name type="scientific">Tetranychus urticae</name>
    <name type="common">Two-spotted spider mite</name>
    <dbReference type="NCBI Taxonomy" id="32264"/>
    <lineage>
        <taxon>Eukaryota</taxon>
        <taxon>Metazoa</taxon>
        <taxon>Ecdysozoa</taxon>
        <taxon>Arthropoda</taxon>
        <taxon>Chelicerata</taxon>
        <taxon>Arachnida</taxon>
        <taxon>Acari</taxon>
        <taxon>Acariformes</taxon>
        <taxon>Trombidiformes</taxon>
        <taxon>Prostigmata</taxon>
        <taxon>Eleutherengona</taxon>
        <taxon>Raphignathae</taxon>
        <taxon>Tetranychoidea</taxon>
        <taxon>Tetranychidae</taxon>
        <taxon>Tetranychus</taxon>
    </lineage>
</organism>
<sequence>MENISVDRTVNTAIMFIELSEGQKMQIQEAKVKISTLEKYCVEYQQEIKELEKSLEEKEFILEDIEEQNKELETELENKAKYIADLETSVTHLWEESEERKSYLEYIDRKCEQYFGIPKQEFQNRYLQWAEERARQLEEQENNRNL</sequence>
<dbReference type="HOGENOM" id="CLU_1779796_0_0_1"/>
<protein>
    <submittedName>
        <fullName evidence="2">Uncharacterized protein</fullName>
    </submittedName>
</protein>
<accession>T1JZB7</accession>
<reference evidence="3" key="1">
    <citation type="submission" date="2011-08" db="EMBL/GenBank/DDBJ databases">
        <authorList>
            <person name="Rombauts S."/>
        </authorList>
    </citation>
    <scope>NUCLEOTIDE SEQUENCE</scope>
    <source>
        <strain evidence="3">London</strain>
    </source>
</reference>
<name>T1JZB7_TETUR</name>
<evidence type="ECO:0000313" key="3">
    <source>
        <dbReference type="Proteomes" id="UP000015104"/>
    </source>
</evidence>
<feature type="coiled-coil region" evidence="1">
    <location>
        <begin position="27"/>
        <end position="89"/>
    </location>
</feature>
<evidence type="ECO:0000256" key="1">
    <source>
        <dbReference type="SAM" id="Coils"/>
    </source>
</evidence>
<evidence type="ECO:0000313" key="2">
    <source>
        <dbReference type="EnsemblMetazoa" id="tetur03g03380.1"/>
    </source>
</evidence>